<evidence type="ECO:0000313" key="4">
    <source>
        <dbReference type="Proteomes" id="UP000291404"/>
    </source>
</evidence>
<dbReference type="VEuPathDB" id="MicrosporidiaDB:CWI39_0346p0050"/>
<reference evidence="4 5" key="1">
    <citation type="submission" date="2017-12" db="EMBL/GenBank/DDBJ databases">
        <authorList>
            <person name="Pombert J.-F."/>
            <person name="Haag K.L."/>
            <person name="Ebert D."/>
        </authorList>
    </citation>
    <scope>NUCLEOTIDE SEQUENCE [LARGE SCALE GENOMIC DNA]</scope>
    <source>
        <strain evidence="3">BE-OM-2</strain>
        <strain evidence="2">IL-BN-2</strain>
    </source>
</reference>
<protein>
    <submittedName>
        <fullName evidence="3">Uncharacterized protein</fullName>
    </submittedName>
</protein>
<dbReference type="VEuPathDB" id="MicrosporidiaDB:CWI36_0234p0040"/>
<dbReference type="Proteomes" id="UP000293045">
    <property type="component" value="Unassembled WGS sequence"/>
</dbReference>
<comment type="caution">
    <text evidence="3">The sequence shown here is derived from an EMBL/GenBank/DDBJ whole genome shotgun (WGS) entry which is preliminary data.</text>
</comment>
<evidence type="ECO:0000313" key="2">
    <source>
        <dbReference type="EMBL" id="TBU07246.1"/>
    </source>
</evidence>
<evidence type="ECO:0000313" key="3">
    <source>
        <dbReference type="EMBL" id="TBU07735.1"/>
    </source>
</evidence>
<dbReference type="AlphaFoldDB" id="A0A4Q9LJP4"/>
<dbReference type="EMBL" id="PITI01000234">
    <property type="protein sequence ID" value="TBU07735.1"/>
    <property type="molecule type" value="Genomic_DNA"/>
</dbReference>
<keyword evidence="4" id="KW-1185">Reference proteome</keyword>
<sequence>MLLLYLIARYILCEDSNIEIDKSNILSNFGNMLRAGIHKKYGLDMFKGEKIGMYTSQPSAAANPAPGCYIVYQNQNPQYPTQMCPGMPGYNPAYAYQNPSVPTAPNNYNSTTTVTQQPAVKSTSTNPPQTVQVAPSNPNATKKVTKVSVSSKPEQTELEKFIEKNPEVGKQLAKIFEYNGIMEPWDPVKDLLDLKQQRLPDPHTLYDRIRNMLKVFETLKELISDELVKIEIYVKRAKTYYKEDHDTLARNLAKLKKYMNKIKESHNHEVKTDYASKFNEVQNETNELMKRSQKLKQWLTTTLQSFKQLF</sequence>
<evidence type="ECO:0000313" key="5">
    <source>
        <dbReference type="Proteomes" id="UP000293045"/>
    </source>
</evidence>
<evidence type="ECO:0000256" key="1">
    <source>
        <dbReference type="SAM" id="MobiDB-lite"/>
    </source>
</evidence>
<dbReference type="EMBL" id="PIXR01000346">
    <property type="protein sequence ID" value="TBU07246.1"/>
    <property type="molecule type" value="Genomic_DNA"/>
</dbReference>
<name>A0A4Q9LJP4_9MICR</name>
<feature type="region of interest" description="Disordered" evidence="1">
    <location>
        <begin position="119"/>
        <end position="140"/>
    </location>
</feature>
<gene>
    <name evidence="3" type="ORF">CWI36_0234p0040</name>
    <name evidence="2" type="ORF">CWI39_0346p0050</name>
</gene>
<organism evidence="3 4">
    <name type="scientific">Hamiltosporidium magnivora</name>
    <dbReference type="NCBI Taxonomy" id="148818"/>
    <lineage>
        <taxon>Eukaryota</taxon>
        <taxon>Fungi</taxon>
        <taxon>Fungi incertae sedis</taxon>
        <taxon>Microsporidia</taxon>
        <taxon>Dubosqiidae</taxon>
        <taxon>Hamiltosporidium</taxon>
    </lineage>
</organism>
<dbReference type="Proteomes" id="UP000291404">
    <property type="component" value="Unassembled WGS sequence"/>
</dbReference>
<proteinExistence type="predicted"/>
<accession>A0A4Q9LJP4</accession>